<dbReference type="GO" id="GO:0030425">
    <property type="term" value="C:dendrite"/>
    <property type="evidence" value="ECO:0007669"/>
    <property type="project" value="UniProtKB-SubCell"/>
</dbReference>
<dbReference type="Gene3D" id="1.10.287.370">
    <property type="match status" value="1"/>
</dbReference>
<evidence type="ECO:0000256" key="17">
    <source>
        <dbReference type="ARBA" id="ARBA00082683"/>
    </source>
</evidence>
<gene>
    <name evidence="19" type="ORF">KP79_PYT13439</name>
</gene>
<dbReference type="PANTHER" id="PTHR15111">
    <property type="entry name" value="RNA POLYMERASE II SUBUNIT 5-MEDIATING PROTEIN NNX3"/>
    <property type="match status" value="1"/>
</dbReference>
<dbReference type="GO" id="GO:0019212">
    <property type="term" value="F:phosphatase inhibitor activity"/>
    <property type="evidence" value="ECO:0007669"/>
    <property type="project" value="TreeGrafter"/>
</dbReference>
<evidence type="ECO:0000256" key="15">
    <source>
        <dbReference type="ARBA" id="ARBA00064379"/>
    </source>
</evidence>
<dbReference type="GO" id="GO:0000122">
    <property type="term" value="P:negative regulation of transcription by RNA polymerase II"/>
    <property type="evidence" value="ECO:0007669"/>
    <property type="project" value="TreeGrafter"/>
</dbReference>
<dbReference type="STRING" id="6573.A0A210R0L3"/>
<dbReference type="AlphaFoldDB" id="A0A210R0L3"/>
<name>A0A210R0L3_MIZYE</name>
<evidence type="ECO:0000256" key="5">
    <source>
        <dbReference type="ARBA" id="ARBA00022490"/>
    </source>
</evidence>
<comment type="caution">
    <text evidence="19">The sequence shown here is derived from an EMBL/GenBank/DDBJ whole genome shotgun (WGS) entry which is preliminary data.</text>
</comment>
<proteinExistence type="inferred from homology"/>
<evidence type="ECO:0000256" key="8">
    <source>
        <dbReference type="ARBA" id="ARBA00023015"/>
    </source>
</evidence>
<evidence type="ECO:0000256" key="7">
    <source>
        <dbReference type="ARBA" id="ARBA00022553"/>
    </source>
</evidence>
<evidence type="ECO:0000256" key="13">
    <source>
        <dbReference type="ARBA" id="ARBA00038295"/>
    </source>
</evidence>
<dbReference type="InterPro" id="IPR004127">
    <property type="entry name" value="Prefoldin_subunit_alpha"/>
</dbReference>
<dbReference type="InterPro" id="IPR009053">
    <property type="entry name" value="Prefoldin"/>
</dbReference>
<keyword evidence="9" id="KW-0496">Mitochondrion</keyword>
<dbReference type="OrthoDB" id="21413at2759"/>
<evidence type="ECO:0000256" key="16">
    <source>
        <dbReference type="ARBA" id="ARBA00078910"/>
    </source>
</evidence>
<evidence type="ECO:0000256" key="12">
    <source>
        <dbReference type="ARBA" id="ARBA00023273"/>
    </source>
</evidence>
<evidence type="ECO:0000313" key="20">
    <source>
        <dbReference type="Proteomes" id="UP000242188"/>
    </source>
</evidence>
<dbReference type="GO" id="GO:0003714">
    <property type="term" value="F:transcription corepressor activity"/>
    <property type="evidence" value="ECO:0007669"/>
    <property type="project" value="TreeGrafter"/>
</dbReference>
<feature type="region of interest" description="Disordered" evidence="18">
    <location>
        <begin position="147"/>
        <end position="186"/>
    </location>
</feature>
<dbReference type="PANTHER" id="PTHR15111:SF0">
    <property type="entry name" value="UNCONVENTIONAL PREFOLDIN RPB5 INTERACTOR 1"/>
    <property type="match status" value="1"/>
</dbReference>
<feature type="compositionally biased region" description="Polar residues" evidence="18">
    <location>
        <begin position="249"/>
        <end position="260"/>
    </location>
</feature>
<sequence>MSYQQFSRLKEEQEKAIIETNIKLEKWEQFKSDYEALKTRLKTLPDKVSHDVMVPFGSLAFMPGKLVHTNEVLVLLGDNWFAERSAKQAAAIVGRRLKDVESQIDGLKQQKKILSPRLEFTTDLKKSAVEQGVVDITEEYDEMKEKHWREQHRKRVQELKKKKKVSKDKDGGSVGQSQGQGQPITDEQLWARLDELERIEAEGNELQMLGTEDEVCLSLPPQSDEDEDEDEESALSTSDGSEQEDSRRISFTHTKVNLTSTEDERVI</sequence>
<dbReference type="Pfam" id="PF02996">
    <property type="entry name" value="Prefoldin"/>
    <property type="match status" value="1"/>
</dbReference>
<evidence type="ECO:0000256" key="1">
    <source>
        <dbReference type="ARBA" id="ARBA00004123"/>
    </source>
</evidence>
<feature type="compositionally biased region" description="Basic residues" evidence="18">
    <location>
        <begin position="149"/>
        <end position="166"/>
    </location>
</feature>
<protein>
    <recommendedName>
        <fullName evidence="17">Protein phosphatase 1 regulatory subunit 19</fullName>
    </recommendedName>
    <alternativeName>
        <fullName evidence="16">RNA polymerase II subunit 5-mediating protein</fullName>
    </alternativeName>
</protein>
<comment type="subunit">
    <text evidence="15">Homodimer. Component of the PAQosome complex which is responsible for the biogenesis of several protein complexes and which consists of R2TP complex members RUVBL1, RUVBL2, RPAP3 and PIH1D1, URI complex members PFDN2, PFDN6, PDRG1, UXT and URI1 as well as ASDURF, POLR2E and DNAAF10/WDR92. Interacts with POLR2E/RPB5, RUVBL2 and RUVBL1. Interacts with PFDN2, PFDN4 and STAP1; the interactions are phosphorylation-dependent and occur in a growth-dependent manner in the mitochondrion. Interacts with UXT. Interacts with PPP1CC; the interaction is phosphorylation-dependent and occurs in a growth factor-dependent manner. Interacts (via the middle C-terminal region) with GTF2F1 and GTF2F2. Interacts with DMAP1. Interacts with TSC1 and TSC2. Interacts with PRPF8 and EFTUD2 in a ZNHIT2-dependent manner.</text>
</comment>
<evidence type="ECO:0000256" key="10">
    <source>
        <dbReference type="ARBA" id="ARBA00023163"/>
    </source>
</evidence>
<reference evidence="19 20" key="1">
    <citation type="journal article" date="2017" name="Nat. Ecol. Evol.">
        <title>Scallop genome provides insights into evolution of bilaterian karyotype and development.</title>
        <authorList>
            <person name="Wang S."/>
            <person name="Zhang J."/>
            <person name="Jiao W."/>
            <person name="Li J."/>
            <person name="Xun X."/>
            <person name="Sun Y."/>
            <person name="Guo X."/>
            <person name="Huan P."/>
            <person name="Dong B."/>
            <person name="Zhang L."/>
            <person name="Hu X."/>
            <person name="Sun X."/>
            <person name="Wang J."/>
            <person name="Zhao C."/>
            <person name="Wang Y."/>
            <person name="Wang D."/>
            <person name="Huang X."/>
            <person name="Wang R."/>
            <person name="Lv J."/>
            <person name="Li Y."/>
            <person name="Zhang Z."/>
            <person name="Liu B."/>
            <person name="Lu W."/>
            <person name="Hui Y."/>
            <person name="Liang J."/>
            <person name="Zhou Z."/>
            <person name="Hou R."/>
            <person name="Li X."/>
            <person name="Liu Y."/>
            <person name="Li H."/>
            <person name="Ning X."/>
            <person name="Lin Y."/>
            <person name="Zhao L."/>
            <person name="Xing Q."/>
            <person name="Dou J."/>
            <person name="Li Y."/>
            <person name="Mao J."/>
            <person name="Guo H."/>
            <person name="Dou H."/>
            <person name="Li T."/>
            <person name="Mu C."/>
            <person name="Jiang W."/>
            <person name="Fu Q."/>
            <person name="Fu X."/>
            <person name="Miao Y."/>
            <person name="Liu J."/>
            <person name="Yu Q."/>
            <person name="Li R."/>
            <person name="Liao H."/>
            <person name="Li X."/>
            <person name="Kong Y."/>
            <person name="Jiang Z."/>
            <person name="Chourrout D."/>
            <person name="Li R."/>
            <person name="Bao Z."/>
        </authorList>
    </citation>
    <scope>NUCLEOTIDE SEQUENCE [LARGE SCALE GENOMIC DNA]</scope>
    <source>
        <strain evidence="19 20">PY_sf001</strain>
    </source>
</reference>
<accession>A0A210R0L3</accession>
<dbReference type="FunFam" id="1.10.287.370:FF:000008">
    <property type="entry name" value="unconventional prefoldin RPB5 interactor 1"/>
    <property type="match status" value="1"/>
</dbReference>
<keyword evidence="20" id="KW-1185">Reference proteome</keyword>
<comment type="subcellular location">
    <subcellularLocation>
        <location evidence="3">Cell projection</location>
        <location evidence="3">Dendrite</location>
    </subcellularLocation>
    <subcellularLocation>
        <location evidence="4">Cytoplasm</location>
    </subcellularLocation>
    <subcellularLocation>
        <location evidence="2">Mitochondrion</location>
    </subcellularLocation>
    <subcellularLocation>
        <location evidence="1">Nucleus</location>
    </subcellularLocation>
</comment>
<dbReference type="Proteomes" id="UP000242188">
    <property type="component" value="Unassembled WGS sequence"/>
</dbReference>
<feature type="compositionally biased region" description="Acidic residues" evidence="18">
    <location>
        <begin position="223"/>
        <end position="233"/>
    </location>
</feature>
<evidence type="ECO:0000256" key="2">
    <source>
        <dbReference type="ARBA" id="ARBA00004173"/>
    </source>
</evidence>
<comment type="function">
    <text evidence="14">Plays a central role in maintaining S6K1 signaling and BAD phosphorylation under normal growth conditions thereby protecting cells from potential deleterious effects of sustained S6K1 signaling. The URI1-PPP1CC complex acts as a central component of a negative feedback mechanism that counteracts excessive S6K1 survival signaling to BAD in response to growth factors. Mediates inhibition of PPP1CC phosphatase activity in mitochondria. Coordinates the regulation of nutrient-sensitive gene expression availability in a mTOR-dependent manner. Seems to be a scaffolding protein able to assemble a prefoldin-like complex that contains PFDs and proteins with roles in transcription and ubiquitination.</text>
</comment>
<dbReference type="GO" id="GO:0005739">
    <property type="term" value="C:mitochondrion"/>
    <property type="evidence" value="ECO:0007669"/>
    <property type="project" value="UniProtKB-SubCell"/>
</dbReference>
<evidence type="ECO:0000256" key="18">
    <source>
        <dbReference type="SAM" id="MobiDB-lite"/>
    </source>
</evidence>
<dbReference type="CDD" id="cd23159">
    <property type="entry name" value="Prefoldin_URI1"/>
    <property type="match status" value="1"/>
</dbReference>
<evidence type="ECO:0000256" key="3">
    <source>
        <dbReference type="ARBA" id="ARBA00004279"/>
    </source>
</evidence>
<evidence type="ECO:0000256" key="6">
    <source>
        <dbReference type="ARBA" id="ARBA00022491"/>
    </source>
</evidence>
<evidence type="ECO:0000256" key="9">
    <source>
        <dbReference type="ARBA" id="ARBA00023128"/>
    </source>
</evidence>
<dbReference type="GO" id="GO:0003682">
    <property type="term" value="F:chromatin binding"/>
    <property type="evidence" value="ECO:0007669"/>
    <property type="project" value="TreeGrafter"/>
</dbReference>
<dbReference type="SUPFAM" id="SSF46579">
    <property type="entry name" value="Prefoldin"/>
    <property type="match status" value="1"/>
</dbReference>
<dbReference type="GO" id="GO:0005634">
    <property type="term" value="C:nucleus"/>
    <property type="evidence" value="ECO:0007669"/>
    <property type="project" value="UniProtKB-SubCell"/>
</dbReference>
<evidence type="ECO:0000313" key="19">
    <source>
        <dbReference type="EMBL" id="OWF54563.1"/>
    </source>
</evidence>
<keyword evidence="11" id="KW-0539">Nucleus</keyword>
<dbReference type="EMBL" id="NEDP02000981">
    <property type="protein sequence ID" value="OWF54563.1"/>
    <property type="molecule type" value="Genomic_DNA"/>
</dbReference>
<evidence type="ECO:0000256" key="11">
    <source>
        <dbReference type="ARBA" id="ARBA00023242"/>
    </source>
</evidence>
<dbReference type="InterPro" id="IPR052255">
    <property type="entry name" value="RNA_pol_II_subunit5-mediator"/>
</dbReference>
<evidence type="ECO:0000256" key="4">
    <source>
        <dbReference type="ARBA" id="ARBA00004496"/>
    </source>
</evidence>
<keyword evidence="8" id="KW-0805">Transcription regulation</keyword>
<keyword evidence="12" id="KW-0966">Cell projection</keyword>
<feature type="region of interest" description="Disordered" evidence="18">
    <location>
        <begin position="201"/>
        <end position="267"/>
    </location>
</feature>
<keyword evidence="10" id="KW-0804">Transcription</keyword>
<keyword evidence="5" id="KW-0963">Cytoplasm</keyword>
<comment type="similarity">
    <text evidence="13">Belongs to the RNA polymerase II subunit 5-mediating protein family.</text>
</comment>
<keyword evidence="6" id="KW-0678">Repressor</keyword>
<evidence type="ECO:0000256" key="14">
    <source>
        <dbReference type="ARBA" id="ARBA00053952"/>
    </source>
</evidence>
<keyword evidence="7" id="KW-0597">Phosphoprotein</keyword>
<organism evidence="19 20">
    <name type="scientific">Mizuhopecten yessoensis</name>
    <name type="common">Japanese scallop</name>
    <name type="synonym">Patinopecten yessoensis</name>
    <dbReference type="NCBI Taxonomy" id="6573"/>
    <lineage>
        <taxon>Eukaryota</taxon>
        <taxon>Metazoa</taxon>
        <taxon>Spiralia</taxon>
        <taxon>Lophotrochozoa</taxon>
        <taxon>Mollusca</taxon>
        <taxon>Bivalvia</taxon>
        <taxon>Autobranchia</taxon>
        <taxon>Pteriomorphia</taxon>
        <taxon>Pectinida</taxon>
        <taxon>Pectinoidea</taxon>
        <taxon>Pectinidae</taxon>
        <taxon>Mizuhopecten</taxon>
    </lineage>
</organism>